<evidence type="ECO:0000313" key="3">
    <source>
        <dbReference type="Proteomes" id="UP000027180"/>
    </source>
</evidence>
<evidence type="ECO:0000256" key="1">
    <source>
        <dbReference type="SAM" id="Phobius"/>
    </source>
</evidence>
<dbReference type="RefSeq" id="WP_009993387.1">
    <property type="nucleotide sequence ID" value="NZ_CP006986.1"/>
</dbReference>
<keyword evidence="1" id="KW-0472">Membrane</keyword>
<feature type="transmembrane region" description="Helical" evidence="1">
    <location>
        <begin position="31"/>
        <end position="53"/>
    </location>
</feature>
<sequence>MAELGISHTHVNHYGSVPTKKPHAARHRLQTVLHGTIFTAAFLFVVAMVFGVVG</sequence>
<evidence type="ECO:0000313" key="2">
    <source>
        <dbReference type="EMBL" id="AIC29378.1"/>
    </source>
</evidence>
<dbReference type="AlphaFoldDB" id="A0A060I2F9"/>
<dbReference type="KEGG" id="rei:IE4771_CH04332"/>
<organism evidence="2 3">
    <name type="scientific">Rhizobium etli bv. mimosae str. IE4771</name>
    <dbReference type="NCBI Taxonomy" id="1432050"/>
    <lineage>
        <taxon>Bacteria</taxon>
        <taxon>Pseudomonadati</taxon>
        <taxon>Pseudomonadota</taxon>
        <taxon>Alphaproteobacteria</taxon>
        <taxon>Hyphomicrobiales</taxon>
        <taxon>Rhizobiaceae</taxon>
        <taxon>Rhizobium/Agrobacterium group</taxon>
        <taxon>Rhizobium</taxon>
    </lineage>
</organism>
<dbReference type="EMBL" id="CP006986">
    <property type="protein sequence ID" value="AIC29378.1"/>
    <property type="molecule type" value="Genomic_DNA"/>
</dbReference>
<reference evidence="2 3" key="1">
    <citation type="submission" date="2013-12" db="EMBL/GenBank/DDBJ databases">
        <title>Complete genome sequence of Rhizobium etli bv. mimosae IE4771.</title>
        <authorList>
            <person name="Bustos P."/>
            <person name="Santamaria R.I."/>
            <person name="Lozano L."/>
            <person name="Ormeno-Orrillo E."/>
            <person name="Rogel M.A."/>
            <person name="Romero D."/>
            <person name="Cevallos M.A."/>
            <person name="Martinez-Romero E."/>
            <person name="Gonzalez V."/>
        </authorList>
    </citation>
    <scope>NUCLEOTIDE SEQUENCE [LARGE SCALE GENOMIC DNA]</scope>
    <source>
        <strain evidence="2 3">IE4771</strain>
    </source>
</reference>
<keyword evidence="1" id="KW-1133">Transmembrane helix</keyword>
<gene>
    <name evidence="2" type="ORF">IE4771_CH04332</name>
</gene>
<keyword evidence="1" id="KW-0812">Transmembrane</keyword>
<name>A0A060I2F9_RHIET</name>
<dbReference type="Proteomes" id="UP000027180">
    <property type="component" value="Chromosome"/>
</dbReference>
<proteinExistence type="predicted"/>
<accession>A0A060I2F9</accession>
<dbReference type="HOGENOM" id="CLU_3047241_0_0_5"/>
<protein>
    <submittedName>
        <fullName evidence="2">Uncharacterized protein</fullName>
    </submittedName>
</protein>